<evidence type="ECO:0000313" key="4">
    <source>
        <dbReference type="Proteomes" id="UP000320580"/>
    </source>
</evidence>
<keyword evidence="2" id="KW-0812">Transmembrane</keyword>
<dbReference type="KEGG" id="sqz:FQU76_04595"/>
<gene>
    <name evidence="3" type="ORF">FQU76_04595</name>
</gene>
<dbReference type="AlphaFoldDB" id="A0A5B8J7K8"/>
<evidence type="ECO:0000256" key="1">
    <source>
        <dbReference type="SAM" id="MobiDB-lite"/>
    </source>
</evidence>
<feature type="compositionally biased region" description="Low complexity" evidence="1">
    <location>
        <begin position="24"/>
        <end position="43"/>
    </location>
</feature>
<feature type="compositionally biased region" description="Gly residues" evidence="1">
    <location>
        <begin position="9"/>
        <end position="23"/>
    </location>
</feature>
<dbReference type="Proteomes" id="UP000320580">
    <property type="component" value="Chromosome"/>
</dbReference>
<sequence length="183" mass="18649">MTEPTTTGTGPGTGSGAGTGSGPESGIRAETGSGTGARASAAPAPGPVDTRLVKGPGLLLVWLYGVMSVGAVSRSVLHILTDFDRAPLAHGLSAAAAAVYVFITYTLVRGGETARKAGLVCCAVELVGVLIVGTWTLVDPSAFPDSTVWSGYGWGYVFLPVLLPVTGLLWLRRSRTRPAPARG</sequence>
<keyword evidence="4" id="KW-1185">Reference proteome</keyword>
<name>A0A5B8J7K8_9ACTN</name>
<evidence type="ECO:0008006" key="5">
    <source>
        <dbReference type="Google" id="ProtNLM"/>
    </source>
</evidence>
<feature type="region of interest" description="Disordered" evidence="1">
    <location>
        <begin position="1"/>
        <end position="48"/>
    </location>
</feature>
<dbReference type="RefSeq" id="WP_146479224.1">
    <property type="nucleotide sequence ID" value="NZ_CP042266.1"/>
</dbReference>
<organism evidence="3 4">
    <name type="scientific">Streptomyces qinzhouensis</name>
    <dbReference type="NCBI Taxonomy" id="2599401"/>
    <lineage>
        <taxon>Bacteria</taxon>
        <taxon>Bacillati</taxon>
        <taxon>Actinomycetota</taxon>
        <taxon>Actinomycetes</taxon>
        <taxon>Kitasatosporales</taxon>
        <taxon>Streptomycetaceae</taxon>
        <taxon>Streptomyces</taxon>
    </lineage>
</organism>
<keyword evidence="2" id="KW-1133">Transmembrane helix</keyword>
<feature type="transmembrane region" description="Helical" evidence="2">
    <location>
        <begin position="153"/>
        <end position="171"/>
    </location>
</feature>
<protein>
    <recommendedName>
        <fullName evidence="5">Integral membrane protein</fullName>
    </recommendedName>
</protein>
<feature type="transmembrane region" description="Helical" evidence="2">
    <location>
        <begin position="88"/>
        <end position="108"/>
    </location>
</feature>
<reference evidence="3 4" key="1">
    <citation type="submission" date="2019-07" db="EMBL/GenBank/DDBJ databases">
        <authorList>
            <person name="Zhu P."/>
        </authorList>
    </citation>
    <scope>NUCLEOTIDE SEQUENCE [LARGE SCALE GENOMIC DNA]</scope>
    <source>
        <strain evidence="3 4">SSL-25</strain>
    </source>
</reference>
<dbReference type="OrthoDB" id="25997at2"/>
<evidence type="ECO:0000313" key="3">
    <source>
        <dbReference type="EMBL" id="QDY75921.1"/>
    </source>
</evidence>
<feature type="transmembrane region" description="Helical" evidence="2">
    <location>
        <begin position="57"/>
        <end position="76"/>
    </location>
</feature>
<dbReference type="EMBL" id="CP042266">
    <property type="protein sequence ID" value="QDY75921.1"/>
    <property type="molecule type" value="Genomic_DNA"/>
</dbReference>
<feature type="transmembrane region" description="Helical" evidence="2">
    <location>
        <begin position="117"/>
        <end position="138"/>
    </location>
</feature>
<proteinExistence type="predicted"/>
<accession>A0A5B8J7K8</accession>
<keyword evidence="2" id="KW-0472">Membrane</keyword>
<evidence type="ECO:0000256" key="2">
    <source>
        <dbReference type="SAM" id="Phobius"/>
    </source>
</evidence>